<dbReference type="Pfam" id="PF20778">
    <property type="entry name" value="SLS1_C"/>
    <property type="match status" value="1"/>
</dbReference>
<dbReference type="InterPro" id="IPR048400">
    <property type="entry name" value="SLS1_N"/>
</dbReference>
<evidence type="ECO:0000313" key="5">
    <source>
        <dbReference type="EMBL" id="CAK7221994.1"/>
    </source>
</evidence>
<comment type="caution">
    <text evidence="5">The sequence shown here is derived from an EMBL/GenBank/DDBJ whole genome shotgun (WGS) entry which is preliminary data.</text>
</comment>
<dbReference type="InterPro" id="IPR048401">
    <property type="entry name" value="SLS1_C"/>
</dbReference>
<dbReference type="Pfam" id="PF20777">
    <property type="entry name" value="KH_SLS1_2"/>
    <property type="match status" value="1"/>
</dbReference>
<feature type="domain" description="SLS1 first KH" evidence="1">
    <location>
        <begin position="245"/>
        <end position="334"/>
    </location>
</feature>
<keyword evidence="6" id="KW-1185">Reference proteome</keyword>
<reference evidence="5 6" key="1">
    <citation type="submission" date="2024-01" db="EMBL/GenBank/DDBJ databases">
        <authorList>
            <person name="Allen C."/>
            <person name="Tagirdzhanova G."/>
        </authorList>
    </citation>
    <scope>NUCLEOTIDE SEQUENCE [LARGE SCALE GENOMIC DNA]</scope>
</reference>
<gene>
    <name evidence="5" type="ORF">SCUCBS95973_004689</name>
</gene>
<evidence type="ECO:0000259" key="2">
    <source>
        <dbReference type="Pfam" id="PF20776"/>
    </source>
</evidence>
<dbReference type="Pfam" id="PF20776">
    <property type="entry name" value="SLS1_N"/>
    <property type="match status" value="1"/>
</dbReference>
<proteinExistence type="predicted"/>
<feature type="domain" description="SLS1 N-terminal" evidence="2">
    <location>
        <begin position="115"/>
        <end position="238"/>
    </location>
</feature>
<dbReference type="InterPro" id="IPR032741">
    <property type="entry name" value="Sls1_KH-1"/>
</dbReference>
<evidence type="ECO:0000259" key="3">
    <source>
        <dbReference type="Pfam" id="PF20777"/>
    </source>
</evidence>
<evidence type="ECO:0000313" key="6">
    <source>
        <dbReference type="Proteomes" id="UP001642405"/>
    </source>
</evidence>
<dbReference type="InterPro" id="IPR048748">
    <property type="entry name" value="SLS1_KH2"/>
</dbReference>
<dbReference type="Proteomes" id="UP001642405">
    <property type="component" value="Unassembled WGS sequence"/>
</dbReference>
<dbReference type="EMBL" id="CAWUHB010000024">
    <property type="protein sequence ID" value="CAK7221994.1"/>
    <property type="molecule type" value="Genomic_DNA"/>
</dbReference>
<evidence type="ECO:0000259" key="4">
    <source>
        <dbReference type="Pfam" id="PF20778"/>
    </source>
</evidence>
<organism evidence="5 6">
    <name type="scientific">Sporothrix curviconia</name>
    <dbReference type="NCBI Taxonomy" id="1260050"/>
    <lineage>
        <taxon>Eukaryota</taxon>
        <taxon>Fungi</taxon>
        <taxon>Dikarya</taxon>
        <taxon>Ascomycota</taxon>
        <taxon>Pezizomycotina</taxon>
        <taxon>Sordariomycetes</taxon>
        <taxon>Sordariomycetidae</taxon>
        <taxon>Ophiostomatales</taxon>
        <taxon>Ophiostomataceae</taxon>
        <taxon>Sporothrix</taxon>
    </lineage>
</organism>
<feature type="domain" description="SLS1 C-terminal" evidence="4">
    <location>
        <begin position="457"/>
        <end position="812"/>
    </location>
</feature>
<protein>
    <submittedName>
        <fullName evidence="5">Uncharacterized protein</fullName>
    </submittedName>
</protein>
<feature type="domain" description="SLS1 second KH" evidence="3">
    <location>
        <begin position="343"/>
        <end position="419"/>
    </location>
</feature>
<name>A0ABP0BQQ6_9PEZI</name>
<evidence type="ECO:0000259" key="1">
    <source>
        <dbReference type="Pfam" id="PF14611"/>
    </source>
</evidence>
<sequence length="834" mass="91653">MARRPRLSSIPCLPCEFRFFGSPARRQFSRVTASSVLTRGPRRIQNRAQRVSAVADHLPQNAPAYIHSGQPLCLLKKKPLDDDSLLNETDFEPLEETVSAADAEEIWNSLLGAEGEVTQDEVFSYIDEMRPTDEPILPEAAFNKAARDLAESFTVAQLHAYIRKNRKPMTQPTVYPWEVRRQPWVPDAYGDDVAVGSAKLKVIGPGSGLLLKGYIQSSMTNKERVVVQLMRECWGVSMWEVMESPGQLDVTVREVEFALLTAGAQTWLRDISTVYSTVTTTTAMTSRSRSRSHSRSQTRLHRHIELVPGQHKLCVFAPASTADAILTEINAILREATTKRFKLDKLLRPEVAAGATAPAMLRAIGTLTDSWVRLSSDEEEGDSSRNDTPELLVSWVAPADRDPDLEDTGDMVFRMLLRAFGPTKLPAAQATNSLDYTPLKKSKAQFLADIDDSTRNAWPWEHRQGHWARLIEPLPQDTSTFRSRAQETTTTPSASALPMELTLSHTPMNTQGQEWYKVGLTSTVATFGRVLHAQATKPMEPLFSLGGSDTATAVPDVHRILFPTAPPLLGMGFLPDGSTDIPSAAAARPVITPSTKIILRFLPDPKSPLAHRAPHLEVLLDVEQGFPPTLAGLHAVTATNTCDVLFPTRLVDARITQRHYYALSGVEMATMVDAEGGSPGEQSGMAPLFRFLEQSQLHLKEGQQGADILATPLRLPKLGLPRGVLLAGESEAEEQQKLDEVATIGYVFAGLEVRRRVATAFEGWQAVLTSVEAGRGDGRWTELSLEAVPAAVGIEGAQINGSKESFLRAIGQMVHGDRIQWLMPSEVTDPARRV</sequence>
<dbReference type="Pfam" id="PF14611">
    <property type="entry name" value="KH_SLS1_1"/>
    <property type="match status" value="1"/>
</dbReference>
<accession>A0ABP0BQQ6</accession>